<dbReference type="NCBIfam" id="TIGR00974">
    <property type="entry name" value="3a0107s02c"/>
    <property type="match status" value="1"/>
</dbReference>
<evidence type="ECO:0000313" key="14">
    <source>
        <dbReference type="Proteomes" id="UP000190229"/>
    </source>
</evidence>
<feature type="domain" description="ABC transmembrane type-1" evidence="10">
    <location>
        <begin position="63"/>
        <end position="268"/>
    </location>
</feature>
<dbReference type="GO" id="GO:0035435">
    <property type="term" value="P:phosphate ion transmembrane transport"/>
    <property type="evidence" value="ECO:0007669"/>
    <property type="project" value="InterPro"/>
</dbReference>
<name>A0A162TW58_9BACL</name>
<comment type="caution">
    <text evidence="12">The sequence shown here is derived from an EMBL/GenBank/DDBJ whole genome shotgun (WGS) entry which is preliminary data.</text>
</comment>
<keyword evidence="8 9" id="KW-0472">Membrane</keyword>
<keyword evidence="6 9" id="KW-0812">Transmembrane</keyword>
<keyword evidence="5" id="KW-0592">Phosphate transport</keyword>
<dbReference type="PROSITE" id="PS50928">
    <property type="entry name" value="ABC_TM1"/>
    <property type="match status" value="1"/>
</dbReference>
<feature type="transmembrane region" description="Helical" evidence="9">
    <location>
        <begin position="69"/>
        <end position="90"/>
    </location>
</feature>
<dbReference type="PANTHER" id="PTHR42922">
    <property type="entry name" value="PHOSPHATE TRANSPORT SYSTEM PERMEASE PROTEIN PSTA"/>
    <property type="match status" value="1"/>
</dbReference>
<evidence type="ECO:0000313" key="13">
    <source>
        <dbReference type="Proteomes" id="UP000077421"/>
    </source>
</evidence>
<dbReference type="GO" id="GO:0005315">
    <property type="term" value="F:phosphate transmembrane transporter activity"/>
    <property type="evidence" value="ECO:0007669"/>
    <property type="project" value="InterPro"/>
</dbReference>
<comment type="similarity">
    <text evidence="2 9">Belongs to the binding-protein-dependent transport system permease family. CysTW subfamily.</text>
</comment>
<dbReference type="PANTHER" id="PTHR42922:SF1">
    <property type="entry name" value="PHOSPHATE TRANSPORT SYSTEM PERMEASE PROTEIN PSTA"/>
    <property type="match status" value="1"/>
</dbReference>
<keyword evidence="14" id="KW-1185">Reference proteome</keyword>
<dbReference type="InterPro" id="IPR005672">
    <property type="entry name" value="Phosphate_PstA"/>
</dbReference>
<feature type="transmembrane region" description="Helical" evidence="9">
    <location>
        <begin position="249"/>
        <end position="271"/>
    </location>
</feature>
<dbReference type="Proteomes" id="UP000077421">
    <property type="component" value="Unassembled WGS sequence"/>
</dbReference>
<feature type="transmembrane region" description="Helical" evidence="9">
    <location>
        <begin position="126"/>
        <end position="149"/>
    </location>
</feature>
<evidence type="ECO:0000256" key="6">
    <source>
        <dbReference type="ARBA" id="ARBA00022692"/>
    </source>
</evidence>
<dbReference type="EMBL" id="LSUQ01000022">
    <property type="protein sequence ID" value="OAG93851.1"/>
    <property type="molecule type" value="Genomic_DNA"/>
</dbReference>
<keyword evidence="3" id="KW-0813">Transport</keyword>
<evidence type="ECO:0000256" key="2">
    <source>
        <dbReference type="ARBA" id="ARBA00007069"/>
    </source>
</evidence>
<evidence type="ECO:0000256" key="1">
    <source>
        <dbReference type="ARBA" id="ARBA00004651"/>
    </source>
</evidence>
<dbReference type="CDD" id="cd06261">
    <property type="entry name" value="TM_PBP2"/>
    <property type="match status" value="1"/>
</dbReference>
<dbReference type="OrthoDB" id="9807065at2"/>
<dbReference type="SUPFAM" id="SSF161098">
    <property type="entry name" value="MetI-like"/>
    <property type="match status" value="1"/>
</dbReference>
<reference evidence="12 14" key="2">
    <citation type="submission" date="2017-02" db="EMBL/GenBank/DDBJ databases">
        <title>Draft genome of Acidibacillus ferrooxidans Huett2.</title>
        <authorList>
            <person name="Schopf S."/>
        </authorList>
    </citation>
    <scope>NUCLEOTIDE SEQUENCE [LARGE SCALE GENOMIC DNA]</scope>
    <source>
        <strain evidence="12 14">Huett2</strain>
    </source>
</reference>
<proteinExistence type="inferred from homology"/>
<organism evidence="12 14">
    <name type="scientific">Ferroacidibacillus organovorans</name>
    <dbReference type="NCBI Taxonomy" id="1765683"/>
    <lineage>
        <taxon>Bacteria</taxon>
        <taxon>Bacillati</taxon>
        <taxon>Bacillota</taxon>
        <taxon>Bacilli</taxon>
        <taxon>Bacillales</taxon>
        <taxon>Alicyclobacillaceae</taxon>
        <taxon>Ferroacidibacillus</taxon>
    </lineage>
</organism>
<dbReference type="STRING" id="1765683.B2M26_12705"/>
<evidence type="ECO:0000256" key="9">
    <source>
        <dbReference type="RuleBase" id="RU363043"/>
    </source>
</evidence>
<evidence type="ECO:0000256" key="3">
    <source>
        <dbReference type="ARBA" id="ARBA00022448"/>
    </source>
</evidence>
<gene>
    <name evidence="11" type="ORF">AYW79_08630</name>
    <name evidence="12" type="ORF">B2M26_12705</name>
</gene>
<dbReference type="InterPro" id="IPR000515">
    <property type="entry name" value="MetI-like"/>
</dbReference>
<feature type="transmembrane region" description="Helical" evidence="9">
    <location>
        <begin position="102"/>
        <end position="120"/>
    </location>
</feature>
<dbReference type="Pfam" id="PF00528">
    <property type="entry name" value="BPD_transp_1"/>
    <property type="match status" value="1"/>
</dbReference>
<keyword evidence="7 9" id="KW-1133">Transmembrane helix</keyword>
<keyword evidence="4 9" id="KW-1003">Cell membrane</keyword>
<evidence type="ECO:0000259" key="10">
    <source>
        <dbReference type="PROSITE" id="PS50928"/>
    </source>
</evidence>
<reference evidence="11 13" key="1">
    <citation type="submission" date="2016-02" db="EMBL/GenBank/DDBJ databases">
        <title>Draft genome sequence of Acidibacillus ferrooxidans SLC66.</title>
        <authorList>
            <person name="Oliveira G."/>
            <person name="Nancucheo I."/>
            <person name="Dall'Agnol H."/>
            <person name="Johnson B."/>
            <person name="Oliveira R."/>
            <person name="Nunes G.L."/>
            <person name="Tzotzos G."/>
            <person name="Orellana S.C."/>
            <person name="Salim A.C."/>
            <person name="Araujo F.M."/>
        </authorList>
    </citation>
    <scope>NUCLEOTIDE SEQUENCE [LARGE SCALE GENOMIC DNA]</scope>
    <source>
        <strain evidence="11 13">SLC66</strain>
    </source>
</reference>
<feature type="transmembrane region" description="Helical" evidence="9">
    <location>
        <begin position="12"/>
        <end position="36"/>
    </location>
</feature>
<evidence type="ECO:0000256" key="8">
    <source>
        <dbReference type="ARBA" id="ARBA00023136"/>
    </source>
</evidence>
<evidence type="ECO:0000313" key="11">
    <source>
        <dbReference type="EMBL" id="OAG93851.1"/>
    </source>
</evidence>
<evidence type="ECO:0000256" key="4">
    <source>
        <dbReference type="ARBA" id="ARBA00022475"/>
    </source>
</evidence>
<feature type="transmembrane region" description="Helical" evidence="9">
    <location>
        <begin position="189"/>
        <end position="210"/>
    </location>
</feature>
<comment type="subcellular location">
    <subcellularLocation>
        <location evidence="1 9">Cell membrane</location>
        <topology evidence="1 9">Multi-pass membrane protein</topology>
    </subcellularLocation>
</comment>
<dbReference type="Gene3D" id="1.10.3720.10">
    <property type="entry name" value="MetI-like"/>
    <property type="match status" value="1"/>
</dbReference>
<dbReference type="EMBL" id="MWPS01000038">
    <property type="protein sequence ID" value="OPG15370.1"/>
    <property type="molecule type" value="Genomic_DNA"/>
</dbReference>
<protein>
    <recommendedName>
        <fullName evidence="9">Phosphate transport system permease protein PstA</fullName>
    </recommendedName>
</protein>
<dbReference type="InterPro" id="IPR051408">
    <property type="entry name" value="Phosphate_transprt_permease"/>
</dbReference>
<sequence length="277" mass="29757">MRGYSRKIASNMTWMLSLGALLLVVIVVLDILITVVRQGAGGISLSLFTTQTTGIAGGLQNAILGTLDLIFFSTLFAGPVGIMGGIYLAVFAPDRIARTLRFVAEVLAGIPSIVIGYFGYTMMVQAFGWGFSVLAGSISLSILTLPYIVRTTEASIRQVPKSYYEGALALGLTPFSALRTVVMRPATPGIVTGLLLAISIGLGETAPLIYTAGWSNFNPTLHLTKNPIGYLTYVVWTYLNEPYSSAHRLAYTAALLLIILVVILHLLARFLQPRVKG</sequence>
<dbReference type="Proteomes" id="UP000190229">
    <property type="component" value="Unassembled WGS sequence"/>
</dbReference>
<evidence type="ECO:0000256" key="5">
    <source>
        <dbReference type="ARBA" id="ARBA00022592"/>
    </source>
</evidence>
<evidence type="ECO:0000313" key="12">
    <source>
        <dbReference type="EMBL" id="OPG15370.1"/>
    </source>
</evidence>
<dbReference type="InterPro" id="IPR035906">
    <property type="entry name" value="MetI-like_sf"/>
</dbReference>
<evidence type="ECO:0000256" key="7">
    <source>
        <dbReference type="ARBA" id="ARBA00022989"/>
    </source>
</evidence>
<accession>A0A162TW58</accession>
<dbReference type="GO" id="GO:0005886">
    <property type="term" value="C:plasma membrane"/>
    <property type="evidence" value="ECO:0007669"/>
    <property type="project" value="UniProtKB-SubCell"/>
</dbReference>
<dbReference type="AlphaFoldDB" id="A0A162TW58"/>